<feature type="compositionally biased region" description="Low complexity" evidence="1">
    <location>
        <begin position="1397"/>
        <end position="1416"/>
    </location>
</feature>
<feature type="compositionally biased region" description="Polar residues" evidence="1">
    <location>
        <begin position="1361"/>
        <end position="1371"/>
    </location>
</feature>
<dbReference type="GO" id="GO:0031267">
    <property type="term" value="F:small GTPase binding"/>
    <property type="evidence" value="ECO:0007669"/>
    <property type="project" value="InterPro"/>
</dbReference>
<gene>
    <name evidence="2" type="ORF">WJX72_007557</name>
</gene>
<feature type="compositionally biased region" description="Acidic residues" evidence="1">
    <location>
        <begin position="1387"/>
        <end position="1396"/>
    </location>
</feature>
<feature type="compositionally biased region" description="Polar residues" evidence="1">
    <location>
        <begin position="916"/>
        <end position="927"/>
    </location>
</feature>
<proteinExistence type="predicted"/>
<comment type="caution">
    <text evidence="2">The sequence shown here is derived from an EMBL/GenBank/DDBJ whole genome shotgun (WGS) entry which is preliminary data.</text>
</comment>
<feature type="region of interest" description="Disordered" evidence="1">
    <location>
        <begin position="579"/>
        <end position="609"/>
    </location>
</feature>
<evidence type="ECO:0000256" key="1">
    <source>
        <dbReference type="SAM" id="MobiDB-lite"/>
    </source>
</evidence>
<keyword evidence="3" id="KW-1185">Reference proteome</keyword>
<feature type="compositionally biased region" description="Polar residues" evidence="1">
    <location>
        <begin position="1425"/>
        <end position="1434"/>
    </location>
</feature>
<feature type="region of interest" description="Disordered" evidence="1">
    <location>
        <begin position="1361"/>
        <end position="1434"/>
    </location>
</feature>
<dbReference type="InterPro" id="IPR008081">
    <property type="entry name" value="Cytoplasmic_FMR1-int"/>
</dbReference>
<reference evidence="2 3" key="1">
    <citation type="journal article" date="2024" name="Nat. Commun.">
        <title>Phylogenomics reveals the evolutionary origins of lichenization in chlorophyte algae.</title>
        <authorList>
            <person name="Puginier C."/>
            <person name="Libourel C."/>
            <person name="Otte J."/>
            <person name="Skaloud P."/>
            <person name="Haon M."/>
            <person name="Grisel S."/>
            <person name="Petersen M."/>
            <person name="Berrin J.G."/>
            <person name="Delaux P.M."/>
            <person name="Dal Grande F."/>
            <person name="Keller J."/>
        </authorList>
    </citation>
    <scope>NUCLEOTIDE SEQUENCE [LARGE SCALE GENOMIC DNA]</scope>
    <source>
        <strain evidence="2 3">SAG 2043</strain>
    </source>
</reference>
<dbReference type="EMBL" id="JALJOR010000008">
    <property type="protein sequence ID" value="KAK9813014.1"/>
    <property type="molecule type" value="Genomic_DNA"/>
</dbReference>
<dbReference type="Pfam" id="PF05994">
    <property type="entry name" value="FragX_IP"/>
    <property type="match status" value="3"/>
</dbReference>
<dbReference type="PANTHER" id="PTHR12195">
    <property type="entry name" value="CYTOPLASMIC FMR1-INTERACTING PROTEIN-RELATED"/>
    <property type="match status" value="1"/>
</dbReference>
<dbReference type="GO" id="GO:0030833">
    <property type="term" value="P:regulation of actin filament polymerization"/>
    <property type="evidence" value="ECO:0007669"/>
    <property type="project" value="InterPro"/>
</dbReference>
<feature type="region of interest" description="Disordered" evidence="1">
    <location>
        <begin position="899"/>
        <end position="930"/>
    </location>
</feature>
<organism evidence="2 3">
    <name type="scientific">[Myrmecia] bisecta</name>
    <dbReference type="NCBI Taxonomy" id="41462"/>
    <lineage>
        <taxon>Eukaryota</taxon>
        <taxon>Viridiplantae</taxon>
        <taxon>Chlorophyta</taxon>
        <taxon>core chlorophytes</taxon>
        <taxon>Trebouxiophyceae</taxon>
        <taxon>Trebouxiales</taxon>
        <taxon>Trebouxiaceae</taxon>
        <taxon>Myrmecia</taxon>
    </lineage>
</organism>
<name>A0AAW1PYT0_9CHLO</name>
<evidence type="ECO:0000313" key="2">
    <source>
        <dbReference type="EMBL" id="KAK9813014.1"/>
    </source>
</evidence>
<dbReference type="PIRSF" id="PIRSF008153">
    <property type="entry name" value="FMR1_interacting"/>
    <property type="match status" value="1"/>
</dbReference>
<dbReference type="Proteomes" id="UP001489004">
    <property type="component" value="Unassembled WGS sequence"/>
</dbReference>
<sequence length="1434" mass="154337">MAKVLYQRTLQAINTNTWHQQDNRPPQWTTSAGLYGGKEPRIDLLDKGCAGRPDLQAHVMLSGMSSQARHDFDAVLRLEDMIRRGEQSLAALYSYHSCLRSPQVGLQDCCSPQGADNVQPASLQQLQANLATISDILHFCQDVAETLVLVCEGLVAPEAQTVHASTSLLRCMVRVIDLLHLMDTVRAAKPSVQADIKRTLQLLRLQQNSSDTPNKGPAGSQGLAEYLGRPWGSLLLLSQRLQKVPFGHRLMGLVVQHLHDVLVEKEFGFNSMLHPQRHSHLRALPAALALLFPGNTGGLGLEVVNVKVVQRCVKLLRHKPVAPGFADVPVILTSVLSLSIYIIALGQEGRAWQVTPAERLEEKQLANAASQYAIQGRVMLIRSMHDALAEQFAVFAIQADAHRLAGADLPSQVVQRALSLSQDILRNISHWTALLLELHAWRLAGLDQPANGGAGIRGIAASASGDLDEQAAAQRPPDLAWTSYSPEELSAMLEIIACTKGLAVLLARSASWSAGLVQQAVYGQVQHFLHVTVPAMVKPSMQRKVADALLSLQSACGPTAVPRSPAKLTHARSLFKSWRKRDPEAGQDPFQPQAEGGGSKIGNGQPASPMLRRAMTTSAALMQAPTLRAAPVPQPAAPIAVRRALPTRVQMHLILHTVECLLREGQGGAKRLGLIGQQDLTSAQLKALHEFHLQLLHWGPALELRNSIHQVTSLAGLWLRQCHTDNLQPDSFQITATLPYQMASLAIKSLVGGPMETCLLALEVFNDAGAFARQQLQEDALAETVRLEATLCLEALVPQLARAAFTHFKARAAALLADKAVLDSWQRGPAQWLPELGVPQRWDGLLRQSGQYLLGQSVNLAAMLGKQIQHLLRQNAVFLVDRFERFVNSLRLSSHARPDGHNLDGLRPVTDDKTAAESSRQAQQDQIGAQDVQRGAEPSCSCAAFLYGPEGSPDGPFGLWAAAHRGFFGSQHVDAFLKLTGAGGAALLIKHIQRRLQHILQRHLPAELADLLASLPPELLQDAGPSRRSLQMFSLLQHQMHQVAFARPDRQQAPHSLTELGNGLALLMLVESGLAAQASGAFMQAAPMLGLRPDPAAHGRLVRQAPGDPTPLPRALLGMDLAGVLHADDSVVSIAEALMQQAEAACWQATRSVTLLPRLLRNIQDAMHNNLALWDGPGVCFHHAWSALLLGLCAPSNLHAMPSWPEMDDTADPAASSLPALGVMDLGDGVLWGAAAIIYLLGQRAAWELSDGCTRLLQAATFEALAGQDPATAALRAFIPLASQATGTMQHAFRALASLLPRPPVPAAIGPKTHSAQLYYAPDPLPFPVPPAESDPVGTLAAPQHVTLGRGILTSHARQSSIAATALSTPQDRPEEPLAWERQSYDAEADAAEEEASPVSHASSAPRSSSTVRPRTAGGGYGSDSDVSTVASEH</sequence>
<accession>A0AAW1PYT0</accession>
<protein>
    <submittedName>
        <fullName evidence="2">Uncharacterized protein</fullName>
    </submittedName>
</protein>
<evidence type="ECO:0000313" key="3">
    <source>
        <dbReference type="Proteomes" id="UP001489004"/>
    </source>
</evidence>
<feature type="compositionally biased region" description="Basic and acidic residues" evidence="1">
    <location>
        <begin position="899"/>
        <end position="915"/>
    </location>
</feature>